<reference evidence="3 4" key="1">
    <citation type="journal article" date="2017" name="Gigascience">
        <title>Draft genome of the honey bee ectoparasitic mite, Tropilaelaps mercedesae, is shaped by the parasitic life history.</title>
        <authorList>
            <person name="Dong X."/>
            <person name="Armstrong S.D."/>
            <person name="Xia D."/>
            <person name="Makepeace B.L."/>
            <person name="Darby A.C."/>
            <person name="Kadowaki T."/>
        </authorList>
    </citation>
    <scope>NUCLEOTIDE SEQUENCE [LARGE SCALE GENOMIC DNA]</scope>
    <source>
        <strain evidence="3">Wuxi-XJTLU</strain>
    </source>
</reference>
<feature type="region of interest" description="Disordered" evidence="2">
    <location>
        <begin position="1"/>
        <end position="58"/>
    </location>
</feature>
<evidence type="ECO:0000313" key="4">
    <source>
        <dbReference type="Proteomes" id="UP000192247"/>
    </source>
</evidence>
<accession>A0A1V9XR90</accession>
<gene>
    <name evidence="3" type="ORF">BIW11_08043</name>
</gene>
<evidence type="ECO:0000313" key="3">
    <source>
        <dbReference type="EMBL" id="OQR76014.1"/>
    </source>
</evidence>
<organism evidence="3 4">
    <name type="scientific">Tropilaelaps mercedesae</name>
    <dbReference type="NCBI Taxonomy" id="418985"/>
    <lineage>
        <taxon>Eukaryota</taxon>
        <taxon>Metazoa</taxon>
        <taxon>Ecdysozoa</taxon>
        <taxon>Arthropoda</taxon>
        <taxon>Chelicerata</taxon>
        <taxon>Arachnida</taxon>
        <taxon>Acari</taxon>
        <taxon>Parasitiformes</taxon>
        <taxon>Mesostigmata</taxon>
        <taxon>Gamasina</taxon>
        <taxon>Dermanyssoidea</taxon>
        <taxon>Laelapidae</taxon>
        <taxon>Tropilaelaps</taxon>
    </lineage>
</organism>
<keyword evidence="4" id="KW-1185">Reference proteome</keyword>
<dbReference type="InParanoid" id="A0A1V9XR90"/>
<comment type="caution">
    <text evidence="3">The sequence shown here is derived from an EMBL/GenBank/DDBJ whole genome shotgun (WGS) entry which is preliminary data.</text>
</comment>
<dbReference type="InterPro" id="IPR025602">
    <property type="entry name" value="BCP1_family"/>
</dbReference>
<dbReference type="PANTHER" id="PTHR13261:SF0">
    <property type="entry name" value="BRCA2 AND CDKN1A-INTERACTING PROTEIN"/>
    <property type="match status" value="1"/>
</dbReference>
<dbReference type="PANTHER" id="PTHR13261">
    <property type="entry name" value="BRCA2 AND CDKN1A INTERACTING PROTEIN"/>
    <property type="match status" value="1"/>
</dbReference>
<dbReference type="FunCoup" id="A0A1V9XR90">
    <property type="interactions" value="1660"/>
</dbReference>
<feature type="compositionally biased region" description="Acidic residues" evidence="2">
    <location>
        <begin position="38"/>
        <end position="58"/>
    </location>
</feature>
<protein>
    <submittedName>
        <fullName evidence="3">Protein BCCIP-like</fullName>
    </submittedName>
</protein>
<sequence>MTNPKRAKKSGGDMGDDKAQPATLEEAQHAQDLNEMSSGDENDDDESDAEDSSEEDDLVDSVVNVDFEAFPPDDSDFHGIRKLLQQVFRNSRVNVSDLAKHLIELNKLSVILRQADEDMEEDEEDDNDDVYGVTGVVPLGGDRDGVKSVRNFLLEKAGDVKNASIRSKLEPLLASGSVGLLVSERFVNIPPRVALPLLESIHGDWKEVKKSVPSLSKIQHIILICKQYAGAKDSFFANGEEELFVDLAELQFDFEVPRQDADTALSGKWRKSDEELKHVRKVLLLDTKKLSQMIQLVKENV</sequence>
<dbReference type="Proteomes" id="UP000192247">
    <property type="component" value="Unassembled WGS sequence"/>
</dbReference>
<name>A0A1V9XR90_9ACAR</name>
<dbReference type="STRING" id="418985.A0A1V9XR90"/>
<dbReference type="OrthoDB" id="27543at2759"/>
<dbReference type="EMBL" id="MNPL01005445">
    <property type="protein sequence ID" value="OQR76014.1"/>
    <property type="molecule type" value="Genomic_DNA"/>
</dbReference>
<dbReference type="GO" id="GO:0005634">
    <property type="term" value="C:nucleus"/>
    <property type="evidence" value="ECO:0007669"/>
    <property type="project" value="TreeGrafter"/>
</dbReference>
<evidence type="ECO:0000256" key="2">
    <source>
        <dbReference type="SAM" id="MobiDB-lite"/>
    </source>
</evidence>
<dbReference type="AlphaFoldDB" id="A0A1V9XR90"/>
<proteinExistence type="inferred from homology"/>
<evidence type="ECO:0000256" key="1">
    <source>
        <dbReference type="ARBA" id="ARBA00006781"/>
    </source>
</evidence>
<dbReference type="Pfam" id="PF13862">
    <property type="entry name" value="BCCIP"/>
    <property type="match status" value="1"/>
</dbReference>
<comment type="similarity">
    <text evidence="1">Belongs to the BCP1 family.</text>
</comment>